<dbReference type="Gene3D" id="1.10.510.10">
    <property type="entry name" value="Transferase(Phosphotransferase) domain 1"/>
    <property type="match status" value="1"/>
</dbReference>
<dbReference type="PROSITE" id="PS50011">
    <property type="entry name" value="PROTEIN_KINASE_DOM"/>
    <property type="match status" value="1"/>
</dbReference>
<gene>
    <name evidence="4" type="ORF">Vretifemale_15496</name>
    <name evidence="5" type="ORF">Vretimale_1598</name>
</gene>
<evidence type="ECO:0000313" key="5">
    <source>
        <dbReference type="EMBL" id="GIL95746.1"/>
    </source>
</evidence>
<evidence type="ECO:0000313" key="7">
    <source>
        <dbReference type="Proteomes" id="UP000747110"/>
    </source>
</evidence>
<dbReference type="PROSITE" id="PS00107">
    <property type="entry name" value="PROTEIN_KINASE_ATP"/>
    <property type="match status" value="1"/>
</dbReference>
<dbReference type="InterPro" id="IPR017441">
    <property type="entry name" value="Protein_kinase_ATP_BS"/>
</dbReference>
<keyword evidence="1" id="KW-0547">Nucleotide-binding</keyword>
<dbReference type="InterPro" id="IPR029016">
    <property type="entry name" value="GAF-like_dom_sf"/>
</dbReference>
<feature type="domain" description="Protein kinase" evidence="3">
    <location>
        <begin position="725"/>
        <end position="1313"/>
    </location>
</feature>
<reference evidence="5" key="1">
    <citation type="journal article" date="2021" name="Proc. Natl. Acad. Sci. U.S.A.">
        <title>Three genomes in the algal genus Volvox reveal the fate of a haploid sex-determining region after a transition to homothallism.</title>
        <authorList>
            <person name="Yamamoto K."/>
            <person name="Hamaji T."/>
            <person name="Kawai-Toyooka H."/>
            <person name="Matsuzaki R."/>
            <person name="Takahashi F."/>
            <person name="Nishimura Y."/>
            <person name="Kawachi M."/>
            <person name="Noguchi H."/>
            <person name="Minakuchi Y."/>
            <person name="Umen J.G."/>
            <person name="Toyoda A."/>
            <person name="Nozaki H."/>
        </authorList>
    </citation>
    <scope>NUCLEOTIDE SEQUENCE</scope>
    <source>
        <strain evidence="5">NIES-3785</strain>
        <strain evidence="4">NIES-3786</strain>
    </source>
</reference>
<organism evidence="5 6">
    <name type="scientific">Volvox reticuliferus</name>
    <dbReference type="NCBI Taxonomy" id="1737510"/>
    <lineage>
        <taxon>Eukaryota</taxon>
        <taxon>Viridiplantae</taxon>
        <taxon>Chlorophyta</taxon>
        <taxon>core chlorophytes</taxon>
        <taxon>Chlorophyceae</taxon>
        <taxon>CS clade</taxon>
        <taxon>Chlamydomonadales</taxon>
        <taxon>Volvocaceae</taxon>
        <taxon>Volvox</taxon>
    </lineage>
</organism>
<feature type="compositionally biased region" description="Polar residues" evidence="2">
    <location>
        <begin position="364"/>
        <end position="374"/>
    </location>
</feature>
<dbReference type="Proteomes" id="UP000747110">
    <property type="component" value="Unassembled WGS sequence"/>
</dbReference>
<keyword evidence="7" id="KW-1185">Reference proteome</keyword>
<dbReference type="EMBL" id="BNCQ01000002">
    <property type="protein sequence ID" value="GIL95746.1"/>
    <property type="molecule type" value="Genomic_DNA"/>
</dbReference>
<dbReference type="Gene3D" id="3.30.200.20">
    <property type="entry name" value="Phosphorylase Kinase, domain 1"/>
    <property type="match status" value="1"/>
</dbReference>
<feature type="binding site" evidence="1">
    <location>
        <position position="752"/>
    </location>
    <ligand>
        <name>ATP</name>
        <dbReference type="ChEBI" id="CHEBI:30616"/>
    </ligand>
</feature>
<dbReference type="SUPFAM" id="SSF56112">
    <property type="entry name" value="Protein kinase-like (PK-like)"/>
    <property type="match status" value="1"/>
</dbReference>
<feature type="region of interest" description="Disordered" evidence="2">
    <location>
        <begin position="640"/>
        <end position="665"/>
    </location>
</feature>
<evidence type="ECO:0000313" key="4">
    <source>
        <dbReference type="EMBL" id="GIL87366.1"/>
    </source>
</evidence>
<dbReference type="PANTHER" id="PTHR44329">
    <property type="entry name" value="SERINE/THREONINE-PROTEIN KINASE TNNI3K-RELATED"/>
    <property type="match status" value="1"/>
</dbReference>
<sequence>MGLAQSCLRSPKAVIYEAPIIPEVDGACTRLHHGGGVSELNDSPVCKERDSTVFIVKPVYTQNVSAGVGTGSVGDAVREAEQFCGALTETVTTSSLQSAFASSDGYPHSSWDLGPPSTDDEQSRVQSLRALDILDSVSYGRRLRIDQEADIILGALMQMFNAITAMLVLFDDTRIIIRNAKGVMKPGEFPYRWSFCAYTLTKNRPQTLIVPDATKDVRFSENPFVRGEPYVRFYCGAPLVSASGHIFGTVCFADNKSRANFDVSQCYIINNMAELLVRHIERFCPNAGPTGRIDAETTALARVARTVDCYDAVTGLVDISLPDGWMLMYVSEAWEAVCSPWTRKQLVGRLLQLLLLLEEEPNQEMKQPVSQEPLASTDATSVPPPAAAVTVIKGDGKMCLANEAEAGASVKMLGLSIGPSMSKGTGLEGVSRRTCSNANDTCHASHNLSATSSRDGNVQGIMLCGDEATDPKLVTTPRNPLQHHNLRQTPWGEAWQRCEGELRAGKEVELGKARILMEDGRPSTTVVRVSARSANCHVLDAAVWMPVGVPHHVGLPRSILAAGAKPAVQPAGHPGAINSTIDKAPTDEATIQAIEDKPEPYYCLVTLTRIGEDMEADNGKEGCQPQHLVPMVALPGTSYDKSVNKGGGGAAPAPAQPSPATRPGSGVQVISYCGRPSLDSSAHVSASQRSRNMVSTAASFRGSARSSASHGLSGWMYGMEPFPGLKLGHLLGKGGYGKVFSASYKGQKVAAKVISNEMLKSTTCVNGVTLEALLTQEVEHPYIVRTYKCVVRPYGPCERQSMTGMGARSNTHVASSYKIPSVRGGGTPCRSMVPSPMPSAASTLPNGPSNGIDSTWGMSRLGRPSETGPSPGVAMDVRNVRSRSGAAEMNGDAVPSTLTPSKAVSAAVVEAAVVPTACDTAASIFSSASRRTSTTTPEPVAQVAPQEEDFDSFDACSDKAAGGMIDQLVSGGSPVYVPQSATVQAAPLSVASHLQRPPYTATPEQPSLTATSNVVAQSIPTTQESMSVLNANVDQMMVVLTASDQVPPRVPPGVMSPADLFSPGAGAVEVFSTRTAAAAAANCLDADASFQYTGLPQNDTLQDGETWILQEFCCCGTLQDAIDTGRLRTEPSRMHGKPHMLHILLTAQEIASAITCVHSRGYMHGDLSAVNVLLTDAPGGSEAGTTGRGWIAKVSDFGLAKHLPDPNQPYVSSSYGVITHCAPEVLKSHMQTQKADCYSFGVLLWQMFTGSRPWANMNRFQIFGTMTSGTSPGLRFLPTQLPPPRYHDLTMRCLSYNHESRPTFAEICEELRLMTYEAIAAGEIVV</sequence>
<protein>
    <recommendedName>
        <fullName evidence="3">Protein kinase domain-containing protein</fullName>
    </recommendedName>
</protein>
<dbReference type="SUPFAM" id="SSF55781">
    <property type="entry name" value="GAF domain-like"/>
    <property type="match status" value="1"/>
</dbReference>
<dbReference type="InterPro" id="IPR000719">
    <property type="entry name" value="Prot_kinase_dom"/>
</dbReference>
<feature type="region of interest" description="Disordered" evidence="2">
    <location>
        <begin position="362"/>
        <end position="382"/>
    </location>
</feature>
<dbReference type="EMBL" id="BNCP01000039">
    <property type="protein sequence ID" value="GIL87366.1"/>
    <property type="molecule type" value="Genomic_DNA"/>
</dbReference>
<keyword evidence="1" id="KW-0067">ATP-binding</keyword>
<dbReference type="PROSITE" id="PS00109">
    <property type="entry name" value="PROTEIN_KINASE_TYR"/>
    <property type="match status" value="1"/>
</dbReference>
<evidence type="ECO:0000313" key="6">
    <source>
        <dbReference type="Proteomes" id="UP000722791"/>
    </source>
</evidence>
<evidence type="ECO:0000259" key="3">
    <source>
        <dbReference type="PROSITE" id="PS50011"/>
    </source>
</evidence>
<name>A0A8J4G3K4_9CHLO</name>
<dbReference type="InterPro" id="IPR008266">
    <property type="entry name" value="Tyr_kinase_AS"/>
</dbReference>
<evidence type="ECO:0000256" key="1">
    <source>
        <dbReference type="PROSITE-ProRule" id="PRU10141"/>
    </source>
</evidence>
<dbReference type="Proteomes" id="UP000722791">
    <property type="component" value="Unassembled WGS sequence"/>
</dbReference>
<dbReference type="Gene3D" id="3.30.450.40">
    <property type="match status" value="1"/>
</dbReference>
<dbReference type="InterPro" id="IPR051681">
    <property type="entry name" value="Ser/Thr_Kinases-Pseudokinases"/>
</dbReference>
<feature type="region of interest" description="Disordered" evidence="2">
    <location>
        <begin position="836"/>
        <end position="876"/>
    </location>
</feature>
<dbReference type="InterPro" id="IPR011009">
    <property type="entry name" value="Kinase-like_dom_sf"/>
</dbReference>
<dbReference type="GO" id="GO:0004674">
    <property type="term" value="F:protein serine/threonine kinase activity"/>
    <property type="evidence" value="ECO:0007669"/>
    <property type="project" value="TreeGrafter"/>
</dbReference>
<dbReference type="InterPro" id="IPR001245">
    <property type="entry name" value="Ser-Thr/Tyr_kinase_cat_dom"/>
</dbReference>
<accession>A0A8J4G3K4</accession>
<dbReference type="OrthoDB" id="303614at2759"/>
<proteinExistence type="predicted"/>
<dbReference type="Pfam" id="PF07714">
    <property type="entry name" value="PK_Tyr_Ser-Thr"/>
    <property type="match status" value="1"/>
</dbReference>
<comment type="caution">
    <text evidence="5">The sequence shown here is derived from an EMBL/GenBank/DDBJ whole genome shotgun (WGS) entry which is preliminary data.</text>
</comment>
<feature type="compositionally biased region" description="Polar residues" evidence="2">
    <location>
        <begin position="843"/>
        <end position="857"/>
    </location>
</feature>
<dbReference type="PANTHER" id="PTHR44329:SF214">
    <property type="entry name" value="PROTEIN KINASE DOMAIN-CONTAINING PROTEIN"/>
    <property type="match status" value="1"/>
</dbReference>
<evidence type="ECO:0000256" key="2">
    <source>
        <dbReference type="SAM" id="MobiDB-lite"/>
    </source>
</evidence>
<dbReference type="GO" id="GO:0005524">
    <property type="term" value="F:ATP binding"/>
    <property type="evidence" value="ECO:0007669"/>
    <property type="project" value="UniProtKB-UniRule"/>
</dbReference>